<evidence type="ECO:0000256" key="1">
    <source>
        <dbReference type="ARBA" id="ARBA00000707"/>
    </source>
</evidence>
<protein>
    <recommendedName>
        <fullName evidence="7">Ubiquitin carboxyl-terminal hydrolase</fullName>
        <ecNumber evidence="7">3.4.19.12</ecNumber>
    </recommendedName>
</protein>
<dbReference type="InterPro" id="IPR018200">
    <property type="entry name" value="USP_CS"/>
</dbReference>
<reference evidence="9" key="1">
    <citation type="submission" date="2021-01" db="EMBL/GenBank/DDBJ databases">
        <authorList>
            <consortium name="Genoscope - CEA"/>
            <person name="William W."/>
        </authorList>
    </citation>
    <scope>NUCLEOTIDE SEQUENCE</scope>
</reference>
<evidence type="ECO:0000256" key="4">
    <source>
        <dbReference type="ARBA" id="ARBA00022786"/>
    </source>
</evidence>
<evidence type="ECO:0000256" key="3">
    <source>
        <dbReference type="ARBA" id="ARBA00022670"/>
    </source>
</evidence>
<evidence type="ECO:0000313" key="9">
    <source>
        <dbReference type="EMBL" id="CAD8100700.1"/>
    </source>
</evidence>
<dbReference type="Proteomes" id="UP000692954">
    <property type="component" value="Unassembled WGS sequence"/>
</dbReference>
<dbReference type="GO" id="GO:0004843">
    <property type="term" value="F:cysteine-type deubiquitinase activity"/>
    <property type="evidence" value="ECO:0007669"/>
    <property type="project" value="UniProtKB-UniRule"/>
</dbReference>
<dbReference type="PROSITE" id="PS00973">
    <property type="entry name" value="USP_2"/>
    <property type="match status" value="1"/>
</dbReference>
<dbReference type="InterPro" id="IPR050185">
    <property type="entry name" value="Ub_carboxyl-term_hydrolase"/>
</dbReference>
<keyword evidence="5 7" id="KW-0378">Hydrolase</keyword>
<sequence>MGFCQSKEAIIEGSIRKVHPLNMEASAVLTINYVKIPNKFKRLPQNKSCGLIGLQNLGNTCYINAAIQCLSNTQPLTEYFQQNIHHHELNIENPQSSRGQLTNAYGHLICQLWREQYTKSINPIQLISMIQYWNPFFVINTQQDSHELLAFLLDMMHEDLNRVKIKPYVEEKTFDQQPNQIEADRAWKDYLKRNRSIIVDLFQGQSRNMLQCLICNTRSYKFETFMYLSLPIQGDGDLLQWISEYLKEEELDEGNQWFCSGCKSFQKSKKEIKLWMLPNILVIHLKRFKFTLSQRCKLRYLINFPIYNLDLSSYSEQEQATYDLYGVINHSGTLHSGHYTSYCKNKNTQKWYNFDDTRVREIKEKEVISSDAYLLFYYKNSVDSYDRQSEIMGSSIKNSQASLPKQISFFENNNLNLNKKKGINNNLFLSQTESTPQIFGKKRSVKIQKLSPLPQKKVIFFASDNQKIQ</sequence>
<dbReference type="GO" id="GO:0016579">
    <property type="term" value="P:protein deubiquitination"/>
    <property type="evidence" value="ECO:0007669"/>
    <property type="project" value="InterPro"/>
</dbReference>
<keyword evidence="10" id="KW-1185">Reference proteome</keyword>
<proteinExistence type="inferred from homology"/>
<dbReference type="PROSITE" id="PS00972">
    <property type="entry name" value="USP_1"/>
    <property type="match status" value="1"/>
</dbReference>
<dbReference type="PANTHER" id="PTHR21646">
    <property type="entry name" value="UBIQUITIN CARBOXYL-TERMINAL HYDROLASE"/>
    <property type="match status" value="1"/>
</dbReference>
<dbReference type="PROSITE" id="PS50235">
    <property type="entry name" value="USP_3"/>
    <property type="match status" value="1"/>
</dbReference>
<dbReference type="InterPro" id="IPR028889">
    <property type="entry name" value="USP"/>
</dbReference>
<dbReference type="Pfam" id="PF00443">
    <property type="entry name" value="UCH"/>
    <property type="match status" value="1"/>
</dbReference>
<organism evidence="9 10">
    <name type="scientific">Paramecium sonneborni</name>
    <dbReference type="NCBI Taxonomy" id="65129"/>
    <lineage>
        <taxon>Eukaryota</taxon>
        <taxon>Sar</taxon>
        <taxon>Alveolata</taxon>
        <taxon>Ciliophora</taxon>
        <taxon>Intramacronucleata</taxon>
        <taxon>Oligohymenophorea</taxon>
        <taxon>Peniculida</taxon>
        <taxon>Parameciidae</taxon>
        <taxon>Paramecium</taxon>
    </lineage>
</organism>
<dbReference type="GO" id="GO:0006508">
    <property type="term" value="P:proteolysis"/>
    <property type="evidence" value="ECO:0007669"/>
    <property type="project" value="UniProtKB-KW"/>
</dbReference>
<dbReference type="PANTHER" id="PTHR21646:SF24">
    <property type="entry name" value="UBIQUITIN CARBOXYL-TERMINAL HYDROLASE"/>
    <property type="match status" value="1"/>
</dbReference>
<evidence type="ECO:0000256" key="2">
    <source>
        <dbReference type="ARBA" id="ARBA00009085"/>
    </source>
</evidence>
<dbReference type="EC" id="3.4.19.12" evidence="7"/>
<dbReference type="InterPro" id="IPR001394">
    <property type="entry name" value="Peptidase_C19_UCH"/>
</dbReference>
<keyword evidence="6 7" id="KW-0788">Thiol protease</keyword>
<dbReference type="CDD" id="cd02674">
    <property type="entry name" value="Peptidase_C19R"/>
    <property type="match status" value="1"/>
</dbReference>
<gene>
    <name evidence="9" type="ORF">PSON_ATCC_30995.1.T0740171</name>
</gene>
<keyword evidence="3 7" id="KW-0645">Protease</keyword>
<comment type="similarity">
    <text evidence="2 7">Belongs to the peptidase C19 family.</text>
</comment>
<evidence type="ECO:0000256" key="5">
    <source>
        <dbReference type="ARBA" id="ARBA00022801"/>
    </source>
</evidence>
<keyword evidence="4 7" id="KW-0833">Ubl conjugation pathway</keyword>
<comment type="caution">
    <text evidence="9">The sequence shown here is derived from an EMBL/GenBank/DDBJ whole genome shotgun (WGS) entry which is preliminary data.</text>
</comment>
<name>A0A8S1PC24_9CILI</name>
<comment type="catalytic activity">
    <reaction evidence="1 7">
        <text>Thiol-dependent hydrolysis of ester, thioester, amide, peptide and isopeptide bonds formed by the C-terminal Gly of ubiquitin (a 76-residue protein attached to proteins as an intracellular targeting signal).</text>
        <dbReference type="EC" id="3.4.19.12"/>
    </reaction>
</comment>
<dbReference type="OrthoDB" id="292964at2759"/>
<evidence type="ECO:0000313" key="10">
    <source>
        <dbReference type="Proteomes" id="UP000692954"/>
    </source>
</evidence>
<dbReference type="AlphaFoldDB" id="A0A8S1PC24"/>
<evidence type="ECO:0000256" key="7">
    <source>
        <dbReference type="RuleBase" id="RU366025"/>
    </source>
</evidence>
<evidence type="ECO:0000259" key="8">
    <source>
        <dbReference type="PROSITE" id="PS50235"/>
    </source>
</evidence>
<dbReference type="EMBL" id="CAJJDN010000074">
    <property type="protein sequence ID" value="CAD8100700.1"/>
    <property type="molecule type" value="Genomic_DNA"/>
</dbReference>
<accession>A0A8S1PC24</accession>
<feature type="domain" description="USP" evidence="8">
    <location>
        <begin position="52"/>
        <end position="380"/>
    </location>
</feature>
<evidence type="ECO:0000256" key="6">
    <source>
        <dbReference type="ARBA" id="ARBA00022807"/>
    </source>
</evidence>